<dbReference type="Pfam" id="PF18895">
    <property type="entry name" value="T4SS_pilin"/>
    <property type="match status" value="1"/>
</dbReference>
<dbReference type="InterPro" id="IPR043993">
    <property type="entry name" value="T4SS_pilin"/>
</dbReference>
<name>A0A1G2Q6I3_9BACT</name>
<proteinExistence type="predicted"/>
<dbReference type="Proteomes" id="UP000178936">
    <property type="component" value="Unassembled WGS sequence"/>
</dbReference>
<evidence type="ECO:0000256" key="1">
    <source>
        <dbReference type="SAM" id="Phobius"/>
    </source>
</evidence>
<accession>A0A1G2Q6I3</accession>
<feature type="transmembrane region" description="Helical" evidence="1">
    <location>
        <begin position="96"/>
        <end position="121"/>
    </location>
</feature>
<keyword evidence="1" id="KW-0472">Membrane</keyword>
<dbReference type="AlphaFoldDB" id="A0A1G2Q6I3"/>
<dbReference type="Gene3D" id="1.20.1070.10">
    <property type="entry name" value="Rhodopsin 7-helix transmembrane proteins"/>
    <property type="match status" value="1"/>
</dbReference>
<sequence>MRPRHLIIITALILAAGFILASPVWAFSLEKGIVGNLECAESGNCSFCDFIYLFVILQKVILSLFGGLAIIMLIWGGQGIITAAGNQQKVAESKKLITSTLLGVVIILAAYFLIVILVGILTGTNPSDKSLFGKNWSNAFCTPSDSPAYCVGKADGSNCTVTISQGTGNGVCKNEACITGCQYEWGSSGYTCKDVSTCNPAIPYFTGLCPGPENIVCCI</sequence>
<protein>
    <submittedName>
        <fullName evidence="2">Uncharacterized protein</fullName>
    </submittedName>
</protein>
<organism evidence="2 3">
    <name type="scientific">Candidatus Veblenbacteria bacterium RIFOXYA2_FULL_43_9</name>
    <dbReference type="NCBI Taxonomy" id="1802425"/>
    <lineage>
        <taxon>Bacteria</taxon>
        <taxon>Candidatus Vebleniibacteriota</taxon>
    </lineage>
</organism>
<comment type="caution">
    <text evidence="2">The sequence shown here is derived from an EMBL/GenBank/DDBJ whole genome shotgun (WGS) entry which is preliminary data.</text>
</comment>
<feature type="transmembrane region" description="Helical" evidence="1">
    <location>
        <begin position="50"/>
        <end position="75"/>
    </location>
</feature>
<reference evidence="2 3" key="1">
    <citation type="journal article" date="2016" name="Nat. Commun.">
        <title>Thousands of microbial genomes shed light on interconnected biogeochemical processes in an aquifer system.</title>
        <authorList>
            <person name="Anantharaman K."/>
            <person name="Brown C.T."/>
            <person name="Hug L.A."/>
            <person name="Sharon I."/>
            <person name="Castelle C.J."/>
            <person name="Probst A.J."/>
            <person name="Thomas B.C."/>
            <person name="Singh A."/>
            <person name="Wilkins M.J."/>
            <person name="Karaoz U."/>
            <person name="Brodie E.L."/>
            <person name="Williams K.H."/>
            <person name="Hubbard S.S."/>
            <person name="Banfield J.F."/>
        </authorList>
    </citation>
    <scope>NUCLEOTIDE SEQUENCE [LARGE SCALE GENOMIC DNA]</scope>
</reference>
<gene>
    <name evidence="2" type="ORF">A2226_00465</name>
</gene>
<evidence type="ECO:0000313" key="2">
    <source>
        <dbReference type="EMBL" id="OHA55759.1"/>
    </source>
</evidence>
<keyword evidence="1" id="KW-1133">Transmembrane helix</keyword>
<keyword evidence="1" id="KW-0812">Transmembrane</keyword>
<evidence type="ECO:0000313" key="3">
    <source>
        <dbReference type="Proteomes" id="UP000178936"/>
    </source>
</evidence>
<dbReference type="EMBL" id="MHTB01000005">
    <property type="protein sequence ID" value="OHA55759.1"/>
    <property type="molecule type" value="Genomic_DNA"/>
</dbReference>